<sequence>MVGSSCKILVDNKGKDGGTFTCTLEEVASTRKECSLISSHRSNSTTSLERTERKASSSSSSLIPLHLTLGGSAMSRLPLLVTLVSLLLPSCLIPGARSTTFTLVNKCDRTVWPGILSNAGSPPFPTTGFTLPPGSSKSLVAPSAWGGRFWARTYCTSSASFSCLTGDCSSGTVDCSGKTASPPATLVEFTLDGSGGLDFFDVSLVDGYNLPILVTPQGGSGQNCTATGCIVDLNGSCPSDLRVTSSEGEGAGGAVVACRSACEAYGNPEYCCSGEYSSPATCKPSSYSEVFKNACPKAYSYAYDDQTSTFTCTSGADYVITFCPSPNTSQKSASSDQQTPPSLFSNSTMIYTGVQDTSGSSEALSPGLVAVTMTGAAAASLLLRRRLL</sequence>
<name>A0ACB9QHU4_9MYRT</name>
<accession>A0ACB9QHU4</accession>
<comment type="caution">
    <text evidence="1">The sequence shown here is derived from an EMBL/GenBank/DDBJ whole genome shotgun (WGS) entry which is preliminary data.</text>
</comment>
<gene>
    <name evidence="1" type="ORF">MLD38_022202</name>
</gene>
<keyword evidence="2" id="KW-1185">Reference proteome</keyword>
<evidence type="ECO:0000313" key="1">
    <source>
        <dbReference type="EMBL" id="KAI4366313.1"/>
    </source>
</evidence>
<protein>
    <submittedName>
        <fullName evidence="1">Uncharacterized protein</fullName>
    </submittedName>
</protein>
<proteinExistence type="predicted"/>
<reference evidence="2" key="1">
    <citation type="journal article" date="2023" name="Front. Plant Sci.">
        <title>Chromosomal-level genome assembly of Melastoma candidum provides insights into trichome evolution.</title>
        <authorList>
            <person name="Zhong Y."/>
            <person name="Wu W."/>
            <person name="Sun C."/>
            <person name="Zou P."/>
            <person name="Liu Y."/>
            <person name="Dai S."/>
            <person name="Zhou R."/>
        </authorList>
    </citation>
    <scope>NUCLEOTIDE SEQUENCE [LARGE SCALE GENOMIC DNA]</scope>
</reference>
<organism evidence="1 2">
    <name type="scientific">Melastoma candidum</name>
    <dbReference type="NCBI Taxonomy" id="119954"/>
    <lineage>
        <taxon>Eukaryota</taxon>
        <taxon>Viridiplantae</taxon>
        <taxon>Streptophyta</taxon>
        <taxon>Embryophyta</taxon>
        <taxon>Tracheophyta</taxon>
        <taxon>Spermatophyta</taxon>
        <taxon>Magnoliopsida</taxon>
        <taxon>eudicotyledons</taxon>
        <taxon>Gunneridae</taxon>
        <taxon>Pentapetalae</taxon>
        <taxon>rosids</taxon>
        <taxon>malvids</taxon>
        <taxon>Myrtales</taxon>
        <taxon>Melastomataceae</taxon>
        <taxon>Melastomatoideae</taxon>
        <taxon>Melastomateae</taxon>
        <taxon>Melastoma</taxon>
    </lineage>
</organism>
<dbReference type="EMBL" id="CM042885">
    <property type="protein sequence ID" value="KAI4366313.1"/>
    <property type="molecule type" value="Genomic_DNA"/>
</dbReference>
<evidence type="ECO:0000313" key="2">
    <source>
        <dbReference type="Proteomes" id="UP001057402"/>
    </source>
</evidence>
<dbReference type="Proteomes" id="UP001057402">
    <property type="component" value="Chromosome 6"/>
</dbReference>